<evidence type="ECO:0000313" key="1">
    <source>
        <dbReference type="EMBL" id="QIX22375.1"/>
    </source>
</evidence>
<reference evidence="1 2" key="1">
    <citation type="submission" date="2020-04" db="EMBL/GenBank/DDBJ databases">
        <title>FDA dAtabase for Regulatory Grade micrObial Sequences (FDA-ARGOS): Supporting development and validation of Infectious Disease Dx tests.</title>
        <authorList>
            <person name="Sciortino C."/>
            <person name="Tallon L."/>
            <person name="Sadzewicz L."/>
            <person name="Vavikolanu K."/>
            <person name="Mehta A."/>
            <person name="Aluvathingal J."/>
            <person name="Nadendla S."/>
            <person name="Nandy P."/>
            <person name="Geyer C."/>
            <person name="Yan Y."/>
            <person name="Sichtig H."/>
        </authorList>
    </citation>
    <scope>NUCLEOTIDE SEQUENCE [LARGE SCALE GENOMIC DNA]</scope>
    <source>
        <strain evidence="1 2">FDAARGOS_633</strain>
    </source>
</reference>
<dbReference type="RefSeq" id="WP_112416760.1">
    <property type="nucleotide sequence ID" value="NZ_CP050898.1"/>
</dbReference>
<name>A0A6H0ZNF2_9HYPH</name>
<dbReference type="EMBL" id="CP050898">
    <property type="protein sequence ID" value="QIX22375.1"/>
    <property type="molecule type" value="Genomic_DNA"/>
</dbReference>
<accession>A0A6H0ZNF2</accession>
<dbReference type="AlphaFoldDB" id="A0A6H0ZNF2"/>
<proteinExistence type="predicted"/>
<organism evidence="1 2">
    <name type="scientific">Agrobacterium pusense</name>
    <dbReference type="NCBI Taxonomy" id="648995"/>
    <lineage>
        <taxon>Bacteria</taxon>
        <taxon>Pseudomonadati</taxon>
        <taxon>Pseudomonadota</taxon>
        <taxon>Alphaproteobacteria</taxon>
        <taxon>Hyphomicrobiales</taxon>
        <taxon>Rhizobiaceae</taxon>
        <taxon>Rhizobium/Agrobacterium group</taxon>
        <taxon>Agrobacterium</taxon>
    </lineage>
</organism>
<sequence>MLRAIGRALMSALSGLWRNTLGVVNWCEQVIRWPFSLIFGNGGDGRPNPEYKPDVSSSQLLDEFEEARARQAAVHTLDRDGVDTVLSYTKASKSARATFDLGSVKEDLRTTLLDMSDLELDALGRAGLSAVRKFVDGKDHGVFGVRTFSPGEPVKAALPEPKEPMTVQERMFWRVRARAEKSGAQFKMPM</sequence>
<gene>
    <name evidence="1" type="ORF">FOB41_15070</name>
</gene>
<evidence type="ECO:0000313" key="2">
    <source>
        <dbReference type="Proteomes" id="UP000500870"/>
    </source>
</evidence>
<dbReference type="Proteomes" id="UP000500870">
    <property type="component" value="Chromosome 1"/>
</dbReference>
<protein>
    <submittedName>
        <fullName evidence="1">Uncharacterized protein</fullName>
    </submittedName>
</protein>